<comment type="catalytic activity">
    <reaction evidence="1">
        <text>ATP + protein L-histidine = ADP + protein N-phospho-L-histidine.</text>
        <dbReference type="EC" id="2.7.13.3"/>
    </reaction>
</comment>
<feature type="coiled-coil region" evidence="10">
    <location>
        <begin position="679"/>
        <end position="706"/>
    </location>
</feature>
<dbReference type="Gene3D" id="2.10.70.100">
    <property type="match status" value="1"/>
</dbReference>
<feature type="domain" description="PAC" evidence="15">
    <location>
        <begin position="512"/>
        <end position="564"/>
    </location>
</feature>
<dbReference type="NCBIfam" id="TIGR00229">
    <property type="entry name" value="sensory_box"/>
    <property type="match status" value="3"/>
</dbReference>
<evidence type="ECO:0000256" key="6">
    <source>
        <dbReference type="ARBA" id="ARBA00022777"/>
    </source>
</evidence>
<dbReference type="SMART" id="SM00387">
    <property type="entry name" value="HATPase_c"/>
    <property type="match status" value="1"/>
</dbReference>
<feature type="domain" description="PAS" evidence="14">
    <location>
        <begin position="436"/>
        <end position="501"/>
    </location>
</feature>
<dbReference type="Gene3D" id="3.30.450.20">
    <property type="entry name" value="PAS domain"/>
    <property type="match status" value="3"/>
</dbReference>
<feature type="domain" description="PAC" evidence="15">
    <location>
        <begin position="214"/>
        <end position="266"/>
    </location>
</feature>
<feature type="domain" description="Histidine kinase" evidence="12">
    <location>
        <begin position="890"/>
        <end position="1114"/>
    </location>
</feature>
<dbReference type="AlphaFoldDB" id="A0A8J6ZTV8"/>
<dbReference type="Pfam" id="PF00072">
    <property type="entry name" value="Response_reg"/>
    <property type="match status" value="1"/>
</dbReference>
<dbReference type="PROSITE" id="PS50112">
    <property type="entry name" value="PAS"/>
    <property type="match status" value="3"/>
</dbReference>
<dbReference type="InterPro" id="IPR003018">
    <property type="entry name" value="GAF"/>
</dbReference>
<dbReference type="PROSITE" id="PS50109">
    <property type="entry name" value="HIS_KIN"/>
    <property type="match status" value="1"/>
</dbReference>
<evidence type="ECO:0000256" key="5">
    <source>
        <dbReference type="ARBA" id="ARBA00022679"/>
    </source>
</evidence>
<name>A0A8J6ZTV8_DESMC</name>
<evidence type="ECO:0000259" key="13">
    <source>
        <dbReference type="PROSITE" id="PS50110"/>
    </source>
</evidence>
<keyword evidence="7" id="KW-0902">Two-component regulatory system</keyword>
<dbReference type="SUPFAM" id="SSF55781">
    <property type="entry name" value="GAF domain-like"/>
    <property type="match status" value="2"/>
</dbReference>
<comment type="function">
    <text evidence="8">Photoreceptor which exists in two forms that are reversibly interconvertible by light: the R form that absorbs maximally in the red region of the spectrum and the FR form that absorbs maximally in the far-red region.</text>
</comment>
<evidence type="ECO:0000256" key="4">
    <source>
        <dbReference type="ARBA" id="ARBA00022553"/>
    </source>
</evidence>
<keyword evidence="4 9" id="KW-0597">Phosphoprotein</keyword>
<dbReference type="Pfam" id="PF02518">
    <property type="entry name" value="HATPase_c"/>
    <property type="match status" value="1"/>
</dbReference>
<evidence type="ECO:0000313" key="17">
    <source>
        <dbReference type="Proteomes" id="UP000622533"/>
    </source>
</evidence>
<dbReference type="InterPro" id="IPR001789">
    <property type="entry name" value="Sig_transdc_resp-reg_receiver"/>
</dbReference>
<dbReference type="CDD" id="cd00082">
    <property type="entry name" value="HisKA"/>
    <property type="match status" value="1"/>
</dbReference>
<reference evidence="16" key="1">
    <citation type="submission" date="2020-10" db="EMBL/GenBank/DDBJ databases">
        <authorList>
            <person name="Castelo-Branco R."/>
            <person name="Eusebio N."/>
            <person name="Adriana R."/>
            <person name="Vieira A."/>
            <person name="Brugerolle De Fraissinette N."/>
            <person name="Rezende De Castro R."/>
            <person name="Schneider M.P."/>
            <person name="Vasconcelos V."/>
            <person name="Leao P.N."/>
        </authorList>
    </citation>
    <scope>NUCLEOTIDE SEQUENCE</scope>
    <source>
        <strain evidence="16">LEGE 12446</strain>
    </source>
</reference>
<feature type="domain" description="PAS" evidence="14">
    <location>
        <begin position="139"/>
        <end position="211"/>
    </location>
</feature>
<dbReference type="InterPro" id="IPR000700">
    <property type="entry name" value="PAS-assoc_C"/>
</dbReference>
<dbReference type="GO" id="GO:0000155">
    <property type="term" value="F:phosphorelay sensor kinase activity"/>
    <property type="evidence" value="ECO:0007669"/>
    <property type="project" value="InterPro"/>
</dbReference>
<evidence type="ECO:0000313" key="16">
    <source>
        <dbReference type="EMBL" id="MBE9024501.1"/>
    </source>
</evidence>
<protein>
    <recommendedName>
        <fullName evidence="3">histidine kinase</fullName>
        <ecNumber evidence="3">2.7.13.3</ecNumber>
    </recommendedName>
</protein>
<gene>
    <name evidence="16" type="ORF">IQ276_19345</name>
</gene>
<evidence type="ECO:0000256" key="9">
    <source>
        <dbReference type="PROSITE-ProRule" id="PRU00169"/>
    </source>
</evidence>
<evidence type="ECO:0000259" key="15">
    <source>
        <dbReference type="PROSITE" id="PS50113"/>
    </source>
</evidence>
<feature type="domain" description="PAS" evidence="14">
    <location>
        <begin position="565"/>
        <end position="637"/>
    </location>
</feature>
<dbReference type="PROSITE" id="PS50046">
    <property type="entry name" value="PHYTOCHROME_2"/>
    <property type="match status" value="1"/>
</dbReference>
<evidence type="ECO:0000259" key="11">
    <source>
        <dbReference type="PROSITE" id="PS50046"/>
    </source>
</evidence>
<dbReference type="EMBL" id="JADEXS010000276">
    <property type="protein sequence ID" value="MBE9024501.1"/>
    <property type="molecule type" value="Genomic_DNA"/>
</dbReference>
<dbReference type="InterPro" id="IPR036097">
    <property type="entry name" value="HisK_dim/P_sf"/>
</dbReference>
<keyword evidence="10" id="KW-0175">Coiled coil</keyword>
<dbReference type="FunFam" id="3.30.565.10:FF:000006">
    <property type="entry name" value="Sensor histidine kinase WalK"/>
    <property type="match status" value="1"/>
</dbReference>
<evidence type="ECO:0000256" key="2">
    <source>
        <dbReference type="ARBA" id="ARBA00006402"/>
    </source>
</evidence>
<evidence type="ECO:0000256" key="10">
    <source>
        <dbReference type="SAM" id="Coils"/>
    </source>
</evidence>
<evidence type="ECO:0000256" key="8">
    <source>
        <dbReference type="ARBA" id="ARBA00055745"/>
    </source>
</evidence>
<dbReference type="SUPFAM" id="SSF55785">
    <property type="entry name" value="PYP-like sensor domain (PAS domain)"/>
    <property type="match status" value="3"/>
</dbReference>
<dbReference type="CDD" id="cd00130">
    <property type="entry name" value="PAS"/>
    <property type="match status" value="3"/>
</dbReference>
<keyword evidence="5" id="KW-0808">Transferase</keyword>
<keyword evidence="6" id="KW-0418">Kinase</keyword>
<dbReference type="PROSITE" id="PS50113">
    <property type="entry name" value="PAC"/>
    <property type="match status" value="3"/>
</dbReference>
<dbReference type="InterPro" id="IPR005467">
    <property type="entry name" value="His_kinase_dom"/>
</dbReference>
<dbReference type="Gene3D" id="3.30.565.10">
    <property type="entry name" value="Histidine kinase-like ATPase, C-terminal domain"/>
    <property type="match status" value="1"/>
</dbReference>
<feature type="modified residue" description="4-aspartylphosphate" evidence="9">
    <location>
        <position position="53"/>
    </location>
</feature>
<dbReference type="InterPro" id="IPR011006">
    <property type="entry name" value="CheY-like_superfamily"/>
</dbReference>
<dbReference type="SMART" id="SM00091">
    <property type="entry name" value="PAS"/>
    <property type="match status" value="3"/>
</dbReference>
<keyword evidence="17" id="KW-1185">Reference proteome</keyword>
<dbReference type="Gene3D" id="3.40.50.2300">
    <property type="match status" value="1"/>
</dbReference>
<dbReference type="CDD" id="cd00156">
    <property type="entry name" value="REC"/>
    <property type="match status" value="1"/>
</dbReference>
<dbReference type="Gene3D" id="3.30.450.40">
    <property type="match status" value="2"/>
</dbReference>
<dbReference type="Pfam" id="PF01590">
    <property type="entry name" value="GAF"/>
    <property type="match status" value="2"/>
</dbReference>
<dbReference type="InterPro" id="IPR052162">
    <property type="entry name" value="Sensor_kinase/Photoreceptor"/>
</dbReference>
<evidence type="ECO:0000256" key="1">
    <source>
        <dbReference type="ARBA" id="ARBA00000085"/>
    </source>
</evidence>
<dbReference type="InterPro" id="IPR004358">
    <property type="entry name" value="Sig_transdc_His_kin-like_C"/>
</dbReference>
<proteinExistence type="inferred from homology"/>
<dbReference type="Pfam" id="PF00512">
    <property type="entry name" value="HisKA"/>
    <property type="match status" value="1"/>
</dbReference>
<evidence type="ECO:0000256" key="3">
    <source>
        <dbReference type="ARBA" id="ARBA00012438"/>
    </source>
</evidence>
<dbReference type="PANTHER" id="PTHR43304:SF1">
    <property type="entry name" value="PAC DOMAIN-CONTAINING PROTEIN"/>
    <property type="match status" value="1"/>
</dbReference>
<dbReference type="EC" id="2.7.13.3" evidence="3"/>
<feature type="domain" description="PAC" evidence="15">
    <location>
        <begin position="641"/>
        <end position="693"/>
    </location>
</feature>
<dbReference type="InterPro" id="IPR013655">
    <property type="entry name" value="PAS_fold_3"/>
</dbReference>
<dbReference type="SMART" id="SM00086">
    <property type="entry name" value="PAC"/>
    <property type="match status" value="3"/>
</dbReference>
<evidence type="ECO:0000256" key="7">
    <source>
        <dbReference type="ARBA" id="ARBA00023012"/>
    </source>
</evidence>
<feature type="coiled-coil region" evidence="10">
    <location>
        <begin position="112"/>
        <end position="146"/>
    </location>
</feature>
<organism evidence="16 17">
    <name type="scientific">Desmonostoc muscorum LEGE 12446</name>
    <dbReference type="NCBI Taxonomy" id="1828758"/>
    <lineage>
        <taxon>Bacteria</taxon>
        <taxon>Bacillati</taxon>
        <taxon>Cyanobacteriota</taxon>
        <taxon>Cyanophyceae</taxon>
        <taxon>Nostocales</taxon>
        <taxon>Nostocaceae</taxon>
        <taxon>Desmonostoc</taxon>
    </lineage>
</organism>
<dbReference type="InterPro" id="IPR003661">
    <property type="entry name" value="HisK_dim/P_dom"/>
</dbReference>
<sequence>MTNLILVVDDDHLMRMYLCELLKEAGYQVVEASNGLEAIATCTRLHPDIVLLDVMMPQMDGFDCCAQLQALPDGKDTPVLMITAFDDRASVEKAFAVGATDLITKPIQWTVLRQRLRRLLEAHRTKQELQQQTAQAQLREAQLKIALESAGMSIWNWDILTNKITYSGNLEALFGWEKGTFNDTYDAFLNRVHPQDRDLVRRSHQQAIRDGVEYDIEFRVTLPDASIRYLGSKGVVCRDASSVAVGMSAIDIDITKRKQTEEMLEVHANQQAMVAELSQIALAGTDLTTLMNLCVNIVAQCLKVDYCKVLELLPNGNALLLRAGVGWQPGLVGNATVNALMNSQAGYTLLSSSPVIVDDLRTETRFNGPPLLHDHQVVSGISVVIHGKERPFGVLGAHTTRHQTFTKDEIYFLQSIANVLATAIERQRVENALKESEERCQLVLRGNNDGIWDWNVQNNQVFFSTRWKEMLGYEEDEISHDLDEWATRVHPDDMGFVRKAIADHFAKITPFFISEHRIRCKDGTYKWVLNRGQAVWDENGDVVRMTSCHTDITERKLAEEQLRQSEERFQIVGRASNDILWDWDLQTDEVWWNQAVQTLLGYSIEQIRFDVNWWYEQIHPDDRQRIGSETVALINSGEKFWSNEYRFRRGNGSYAYVFDRGYIIDDHTGKPVRMIGAMMDISEKQAALQERNRAQAELQRQNMRSRLFANIALKIRQSLQIDEILQTSVVEVQKLLLADRVLILRLEPNGSFIALQEAVVPGLPVVMGQQITDFCFRDDYIERYRQGRISSIRDTREADIQPCHFEFLQRFAIKANLVVPIFLKNQLWGLLIAHQCAHPREWTSWEIELLQQLADQIGIALAQSQILEQETRQRQELARSNKELQEFAFVASHDLQEPLRKIKTFGDRLKATCGDALTEQGRDYLERMQNAATRMQTLVEDLLTLSRVTTRAQPFVTVNLANIAQEVLSDLEVYVQQTGASIEIGELPTIKADPLQMRQLLQNLIGNALKFHRPQVPPAIKIYGNILNNQANNISNDSHICQIVVEDNGIGFEEKYLDRIFNVFQRLHSNTEYNGTGIGLAICRKITERHHGTIAAQSQPGQGSKFFVTLSVNSHP</sequence>
<dbReference type="RefSeq" id="WP_193918963.1">
    <property type="nucleotide sequence ID" value="NZ_JADEXS020000001.1"/>
</dbReference>
<dbReference type="SMART" id="SM00448">
    <property type="entry name" value="REC"/>
    <property type="match status" value="1"/>
</dbReference>
<dbReference type="SMART" id="SM00065">
    <property type="entry name" value="GAF"/>
    <property type="match status" value="2"/>
</dbReference>
<dbReference type="Pfam" id="PF08447">
    <property type="entry name" value="PAS_3"/>
    <property type="match status" value="3"/>
</dbReference>
<dbReference type="InterPro" id="IPR036890">
    <property type="entry name" value="HATPase_C_sf"/>
</dbReference>
<dbReference type="InterPro" id="IPR016132">
    <property type="entry name" value="Phyto_chromo_attachment"/>
</dbReference>
<dbReference type="InterPro" id="IPR000014">
    <property type="entry name" value="PAS"/>
</dbReference>
<dbReference type="InterPro" id="IPR001610">
    <property type="entry name" value="PAC"/>
</dbReference>
<dbReference type="PROSITE" id="PS50110">
    <property type="entry name" value="RESPONSE_REGULATORY"/>
    <property type="match status" value="1"/>
</dbReference>
<dbReference type="SUPFAM" id="SSF55874">
    <property type="entry name" value="ATPase domain of HSP90 chaperone/DNA topoisomerase II/histidine kinase"/>
    <property type="match status" value="1"/>
</dbReference>
<dbReference type="SMART" id="SM00388">
    <property type="entry name" value="HisKA"/>
    <property type="match status" value="1"/>
</dbReference>
<feature type="coiled-coil region" evidence="10">
    <location>
        <begin position="850"/>
        <end position="887"/>
    </location>
</feature>
<dbReference type="SUPFAM" id="SSF52172">
    <property type="entry name" value="CheY-like"/>
    <property type="match status" value="1"/>
</dbReference>
<dbReference type="SUPFAM" id="SSF47384">
    <property type="entry name" value="Homodimeric domain of signal transducing histidine kinase"/>
    <property type="match status" value="1"/>
</dbReference>
<evidence type="ECO:0000259" key="14">
    <source>
        <dbReference type="PROSITE" id="PS50112"/>
    </source>
</evidence>
<comment type="caution">
    <text evidence="16">The sequence shown here is derived from an EMBL/GenBank/DDBJ whole genome shotgun (WGS) entry which is preliminary data.</text>
</comment>
<evidence type="ECO:0000259" key="12">
    <source>
        <dbReference type="PROSITE" id="PS50109"/>
    </source>
</evidence>
<dbReference type="InterPro" id="IPR029016">
    <property type="entry name" value="GAF-like_dom_sf"/>
</dbReference>
<feature type="domain" description="Response regulatory" evidence="13">
    <location>
        <begin position="4"/>
        <end position="120"/>
    </location>
</feature>
<dbReference type="PRINTS" id="PR00344">
    <property type="entry name" value="BCTRLSENSOR"/>
</dbReference>
<comment type="similarity">
    <text evidence="2">In the N-terminal section; belongs to the phytochrome family.</text>
</comment>
<feature type="domain" description="Phytochrome chromophore attachment site" evidence="11">
    <location>
        <begin position="720"/>
        <end position="856"/>
    </location>
</feature>
<dbReference type="InterPro" id="IPR035965">
    <property type="entry name" value="PAS-like_dom_sf"/>
</dbReference>
<dbReference type="Gene3D" id="1.10.287.130">
    <property type="match status" value="1"/>
</dbReference>
<dbReference type="Proteomes" id="UP000622533">
    <property type="component" value="Unassembled WGS sequence"/>
</dbReference>
<accession>A0A8J6ZTV8</accession>
<dbReference type="PANTHER" id="PTHR43304">
    <property type="entry name" value="PHYTOCHROME-LIKE PROTEIN CPH1"/>
    <property type="match status" value="1"/>
</dbReference>
<dbReference type="InterPro" id="IPR003594">
    <property type="entry name" value="HATPase_dom"/>
</dbReference>